<keyword evidence="3 6" id="KW-0812">Transmembrane</keyword>
<accession>A0A3L6RVL0</accession>
<dbReference type="GO" id="GO:0030134">
    <property type="term" value="C:COPII-coated ER to Golgi transport vesicle"/>
    <property type="evidence" value="ECO:0007669"/>
    <property type="project" value="TreeGrafter"/>
</dbReference>
<keyword evidence="5 6" id="KW-0472">Membrane</keyword>
<feature type="transmembrane region" description="Helical" evidence="6">
    <location>
        <begin position="328"/>
        <end position="349"/>
    </location>
</feature>
<dbReference type="OrthoDB" id="270930at2759"/>
<comment type="caution">
    <text evidence="9">The sequence shown here is derived from an EMBL/GenBank/DDBJ whole genome shotgun (WGS) entry which is preliminary data.</text>
</comment>
<dbReference type="Pfam" id="PF13850">
    <property type="entry name" value="ERGIC_N"/>
    <property type="match status" value="1"/>
</dbReference>
<dbReference type="InterPro" id="IPR039542">
    <property type="entry name" value="Erv_N"/>
</dbReference>
<feature type="domain" description="Endoplasmic reticulum vesicle transporter C-terminal" evidence="7">
    <location>
        <begin position="175"/>
        <end position="350"/>
    </location>
</feature>
<name>A0A3L6RVL0_PANMI</name>
<evidence type="ECO:0000256" key="1">
    <source>
        <dbReference type="ARBA" id="ARBA00004141"/>
    </source>
</evidence>
<dbReference type="PANTHER" id="PTHR10984">
    <property type="entry name" value="ENDOPLASMIC RETICULUM-GOLGI INTERMEDIATE COMPARTMENT PROTEIN"/>
    <property type="match status" value="1"/>
</dbReference>
<sequence>MARIPSLKSLNAFPHAEEHLLKKTYSGAIVTILGLIIMFTLFVHELQFYLTTYTVHQMSVDLKRGETLPIHINMSFPSLPCEVLSGDAIDMSGKHEVDLHTNIWKLRLDRYGHIIGTEYLSDLVEKGHGAHHDHVAGVGVGYPSHSGLKPLIKTDHGHENHDENKKHEHTFNEDAEKMVKSVKQALENGEGCRVYGMLDVQRVAGNFHISVHGLNIFVAEKIFEGSSHVNVSHVIHDLSFGPKYPGIHNPLDETSRILHDTSGTFKYYIKVVPTEYRYLSKKVMPTNQFSVTEYFLPIRPTDRAWPAVYFLYDLSPITVTIKEERRNFLHFLTRLCAVLGGTFAMTGMLDRWMYRLIESVTNSKTRSVLRVVPWVAQMETEEKRAAAVARRGEEVVHSEAEATRYGEHAAAEC</sequence>
<protein>
    <submittedName>
        <fullName evidence="9">Endoplasmic reticulum-Golgi intermediate compartment protein 3</fullName>
    </submittedName>
</protein>
<evidence type="ECO:0000313" key="10">
    <source>
        <dbReference type="Proteomes" id="UP000275267"/>
    </source>
</evidence>
<evidence type="ECO:0000256" key="6">
    <source>
        <dbReference type="SAM" id="Phobius"/>
    </source>
</evidence>
<evidence type="ECO:0000256" key="3">
    <source>
        <dbReference type="ARBA" id="ARBA00022692"/>
    </source>
</evidence>
<dbReference type="STRING" id="4540.A0A3L6RVL0"/>
<evidence type="ECO:0000256" key="4">
    <source>
        <dbReference type="ARBA" id="ARBA00022989"/>
    </source>
</evidence>
<dbReference type="Pfam" id="PF07970">
    <property type="entry name" value="COPIIcoated_ERV"/>
    <property type="match status" value="1"/>
</dbReference>
<dbReference type="GO" id="GO:0016020">
    <property type="term" value="C:membrane"/>
    <property type="evidence" value="ECO:0007669"/>
    <property type="project" value="UniProtKB-SubCell"/>
</dbReference>
<feature type="domain" description="Endoplasmic reticulum vesicle transporter N-terminal" evidence="8">
    <location>
        <begin position="7"/>
        <end position="96"/>
    </location>
</feature>
<dbReference type="Proteomes" id="UP000275267">
    <property type="component" value="Unassembled WGS sequence"/>
</dbReference>
<keyword evidence="4 6" id="KW-1133">Transmembrane helix</keyword>
<dbReference type="GO" id="GO:0005783">
    <property type="term" value="C:endoplasmic reticulum"/>
    <property type="evidence" value="ECO:0007669"/>
    <property type="project" value="TreeGrafter"/>
</dbReference>
<evidence type="ECO:0000256" key="5">
    <source>
        <dbReference type="ARBA" id="ARBA00023136"/>
    </source>
</evidence>
<organism evidence="9 10">
    <name type="scientific">Panicum miliaceum</name>
    <name type="common">Proso millet</name>
    <name type="synonym">Broomcorn millet</name>
    <dbReference type="NCBI Taxonomy" id="4540"/>
    <lineage>
        <taxon>Eukaryota</taxon>
        <taxon>Viridiplantae</taxon>
        <taxon>Streptophyta</taxon>
        <taxon>Embryophyta</taxon>
        <taxon>Tracheophyta</taxon>
        <taxon>Spermatophyta</taxon>
        <taxon>Magnoliopsida</taxon>
        <taxon>Liliopsida</taxon>
        <taxon>Poales</taxon>
        <taxon>Poaceae</taxon>
        <taxon>PACMAD clade</taxon>
        <taxon>Panicoideae</taxon>
        <taxon>Panicodae</taxon>
        <taxon>Paniceae</taxon>
        <taxon>Panicinae</taxon>
        <taxon>Panicum</taxon>
        <taxon>Panicum sect. Panicum</taxon>
    </lineage>
</organism>
<keyword evidence="10" id="KW-1185">Reference proteome</keyword>
<dbReference type="EMBL" id="PQIB02000007">
    <property type="protein sequence ID" value="RLN09470.1"/>
    <property type="molecule type" value="Genomic_DNA"/>
</dbReference>
<evidence type="ECO:0000313" key="9">
    <source>
        <dbReference type="EMBL" id="RLN09470.1"/>
    </source>
</evidence>
<dbReference type="InterPro" id="IPR045888">
    <property type="entry name" value="Erv"/>
</dbReference>
<comment type="similarity">
    <text evidence="2">Belongs to the ERGIC family.</text>
</comment>
<proteinExistence type="inferred from homology"/>
<dbReference type="InterPro" id="IPR012936">
    <property type="entry name" value="Erv_C"/>
</dbReference>
<dbReference type="AlphaFoldDB" id="A0A3L6RVL0"/>
<evidence type="ECO:0000256" key="2">
    <source>
        <dbReference type="ARBA" id="ARBA00005648"/>
    </source>
</evidence>
<evidence type="ECO:0000259" key="7">
    <source>
        <dbReference type="Pfam" id="PF07970"/>
    </source>
</evidence>
<gene>
    <name evidence="9" type="ORF">C2845_PM11G01660</name>
</gene>
<reference evidence="10" key="1">
    <citation type="journal article" date="2019" name="Nat. Commun.">
        <title>The genome of broomcorn millet.</title>
        <authorList>
            <person name="Zou C."/>
            <person name="Miki D."/>
            <person name="Li D."/>
            <person name="Tang Q."/>
            <person name="Xiao L."/>
            <person name="Rajput S."/>
            <person name="Deng P."/>
            <person name="Jia W."/>
            <person name="Huang R."/>
            <person name="Zhang M."/>
            <person name="Sun Y."/>
            <person name="Hu J."/>
            <person name="Fu X."/>
            <person name="Schnable P.S."/>
            <person name="Li F."/>
            <person name="Zhang H."/>
            <person name="Feng B."/>
            <person name="Zhu X."/>
            <person name="Liu R."/>
            <person name="Schnable J.C."/>
            <person name="Zhu J.-K."/>
            <person name="Zhang H."/>
        </authorList>
    </citation>
    <scope>NUCLEOTIDE SEQUENCE [LARGE SCALE GENOMIC DNA]</scope>
</reference>
<dbReference type="PANTHER" id="PTHR10984:SF25">
    <property type="entry name" value="ENDOPLASMIC RETICULUM-GOLGI INTERMEDIATE COMPARTMENT PROTEIN 3"/>
    <property type="match status" value="1"/>
</dbReference>
<evidence type="ECO:0000259" key="8">
    <source>
        <dbReference type="Pfam" id="PF13850"/>
    </source>
</evidence>
<comment type="subcellular location">
    <subcellularLocation>
        <location evidence="1">Membrane</location>
        <topology evidence="1">Multi-pass membrane protein</topology>
    </subcellularLocation>
</comment>
<feature type="transmembrane region" description="Helical" evidence="6">
    <location>
        <begin position="25"/>
        <end position="43"/>
    </location>
</feature>